<feature type="transmembrane region" description="Helical" evidence="1">
    <location>
        <begin position="160"/>
        <end position="181"/>
    </location>
</feature>
<proteinExistence type="predicted"/>
<name>A0A1H9RXE3_9ACTN</name>
<feature type="transmembrane region" description="Helical" evidence="1">
    <location>
        <begin position="96"/>
        <end position="114"/>
    </location>
</feature>
<evidence type="ECO:0000313" key="2">
    <source>
        <dbReference type="EMBL" id="SER77480.1"/>
    </source>
</evidence>
<accession>A0A1H9RXE3</accession>
<keyword evidence="1" id="KW-1133">Transmembrane helix</keyword>
<feature type="transmembrane region" description="Helical" evidence="1">
    <location>
        <begin position="21"/>
        <end position="40"/>
    </location>
</feature>
<feature type="transmembrane region" description="Helical" evidence="1">
    <location>
        <begin position="60"/>
        <end position="84"/>
    </location>
</feature>
<dbReference type="EMBL" id="FOGO01000004">
    <property type="protein sequence ID" value="SER77480.1"/>
    <property type="molecule type" value="Genomic_DNA"/>
</dbReference>
<organism evidence="2 3">
    <name type="scientific">Streptomyces qinglanensis</name>
    <dbReference type="NCBI Taxonomy" id="943816"/>
    <lineage>
        <taxon>Bacteria</taxon>
        <taxon>Bacillati</taxon>
        <taxon>Actinomycetota</taxon>
        <taxon>Actinomycetes</taxon>
        <taxon>Kitasatosporales</taxon>
        <taxon>Streptomycetaceae</taxon>
        <taxon>Streptomyces</taxon>
    </lineage>
</organism>
<dbReference type="RefSeq" id="WP_074999948.1">
    <property type="nucleotide sequence ID" value="NZ_KZ836079.1"/>
</dbReference>
<keyword evidence="3" id="KW-1185">Reference proteome</keyword>
<keyword evidence="1" id="KW-0812">Transmembrane</keyword>
<protein>
    <submittedName>
        <fullName evidence="2">Uncharacterized protein</fullName>
    </submittedName>
</protein>
<dbReference type="Proteomes" id="UP000182841">
    <property type="component" value="Unassembled WGS sequence"/>
</dbReference>
<gene>
    <name evidence="2" type="ORF">SAMN05421870_104137</name>
</gene>
<keyword evidence="1" id="KW-0472">Membrane</keyword>
<sequence>MPPQPVRPRPVPSRRPGRGRAVLVGTATLVCACVALWVFASTALADPVDLRDTLYGTVLLLVALPVLTAGCLLTTVFLVLPVLFLAERVGRVSWSWILLFSLVLAAGPFGPWLSFRGGPWFSVGCWLAAGGSLAAAGLAARAARRRVRTEGAWRALGRALLRGLPAVPAALVVGLAAHLAARGAGLA</sequence>
<evidence type="ECO:0000256" key="1">
    <source>
        <dbReference type="SAM" id="Phobius"/>
    </source>
</evidence>
<reference evidence="3" key="1">
    <citation type="submission" date="2016-10" db="EMBL/GenBank/DDBJ databases">
        <authorList>
            <person name="Varghese N."/>
            <person name="Submissions S."/>
        </authorList>
    </citation>
    <scope>NUCLEOTIDE SEQUENCE [LARGE SCALE GENOMIC DNA]</scope>
    <source>
        <strain evidence="3">CGMCC 4.6825</strain>
    </source>
</reference>
<feature type="transmembrane region" description="Helical" evidence="1">
    <location>
        <begin position="120"/>
        <end position="140"/>
    </location>
</feature>
<dbReference type="PROSITE" id="PS51257">
    <property type="entry name" value="PROKAR_LIPOPROTEIN"/>
    <property type="match status" value="1"/>
</dbReference>
<evidence type="ECO:0000313" key="3">
    <source>
        <dbReference type="Proteomes" id="UP000182841"/>
    </source>
</evidence>
<dbReference type="AlphaFoldDB" id="A0A1H9RXE3"/>